<dbReference type="InterPro" id="IPR000994">
    <property type="entry name" value="Pept_M24"/>
</dbReference>
<dbReference type="InterPro" id="IPR029149">
    <property type="entry name" value="Creatin/AminoP/Spt16_N"/>
</dbReference>
<dbReference type="RefSeq" id="WP_118041948.1">
    <property type="nucleotide sequence ID" value="NZ_BQNJ01000001.1"/>
</dbReference>
<dbReference type="PANTHER" id="PTHR46112:SF3">
    <property type="entry name" value="AMINOPEPTIDASE YPDF"/>
    <property type="match status" value="1"/>
</dbReference>
<dbReference type="SUPFAM" id="SSF55920">
    <property type="entry name" value="Creatinase/aminopeptidase"/>
    <property type="match status" value="1"/>
</dbReference>
<dbReference type="PRINTS" id="PR00599">
    <property type="entry name" value="MAPEPTIDASE"/>
</dbReference>
<evidence type="ECO:0000313" key="3">
    <source>
        <dbReference type="EMBL" id="GKG99520.1"/>
    </source>
</evidence>
<organism evidence="3 4">
    <name type="scientific">Hungatella hathewayi</name>
    <dbReference type="NCBI Taxonomy" id="154046"/>
    <lineage>
        <taxon>Bacteria</taxon>
        <taxon>Bacillati</taxon>
        <taxon>Bacillota</taxon>
        <taxon>Clostridia</taxon>
        <taxon>Lachnospirales</taxon>
        <taxon>Lachnospiraceae</taxon>
        <taxon>Hungatella</taxon>
    </lineage>
</organism>
<dbReference type="Proteomes" id="UP001055091">
    <property type="component" value="Unassembled WGS sequence"/>
</dbReference>
<comment type="caution">
    <text evidence="3">The sequence shown here is derived from an EMBL/GenBank/DDBJ whole genome shotgun (WGS) entry which is preliminary data.</text>
</comment>
<evidence type="ECO:0000259" key="1">
    <source>
        <dbReference type="Pfam" id="PF00557"/>
    </source>
</evidence>
<evidence type="ECO:0000313" key="4">
    <source>
        <dbReference type="Proteomes" id="UP001055091"/>
    </source>
</evidence>
<dbReference type="GO" id="GO:0008235">
    <property type="term" value="F:metalloexopeptidase activity"/>
    <property type="evidence" value="ECO:0007669"/>
    <property type="project" value="UniProtKB-ARBA"/>
</dbReference>
<dbReference type="InterPro" id="IPR050659">
    <property type="entry name" value="Peptidase_M24B"/>
</dbReference>
<proteinExistence type="predicted"/>
<sequence>MEKINRIAVLQKQMKEKGVEAALIEDRRNREYLVYSDIWEGSMIVTQDHALLVVDFRYYEMAASTVRDCDVRMCNNVEEGLKQIIRDLRISDICFEKTISWRRYVLLKDCLEGVFLNEAVCMDTMIKENRKIKDEYELSCLRTAQEITDRAYEYILTRVKEGMKESEIRIELGSFMIRQGSEGFDIGFISSSGTKTSLPHGGTGDKTVESGDLVMIDFGAVIGGYHSDCTRTFAVSRVTNRQREVYETVRIAQKKAIEAICSGVRGCDIDSIAREYINGNGYRGCFEHGLGHSIGLEGHENPRFNQTCRDIILPGTVMTVEPGIYLEHEFGVRIEDMGVVTEQGFENFTMASNELAII</sequence>
<dbReference type="EMBL" id="BQNJ01000001">
    <property type="protein sequence ID" value="GKG99520.1"/>
    <property type="molecule type" value="Genomic_DNA"/>
</dbReference>
<dbReference type="InterPro" id="IPR000587">
    <property type="entry name" value="Creatinase_N"/>
</dbReference>
<dbReference type="Gene3D" id="3.40.350.10">
    <property type="entry name" value="Creatinase/prolidase N-terminal domain"/>
    <property type="match status" value="1"/>
</dbReference>
<dbReference type="Pfam" id="PF00557">
    <property type="entry name" value="Peptidase_M24"/>
    <property type="match status" value="1"/>
</dbReference>
<dbReference type="PANTHER" id="PTHR46112">
    <property type="entry name" value="AMINOPEPTIDASE"/>
    <property type="match status" value="1"/>
</dbReference>
<dbReference type="InterPro" id="IPR001714">
    <property type="entry name" value="Pept_M24_MAP"/>
</dbReference>
<dbReference type="Gene3D" id="3.90.230.10">
    <property type="entry name" value="Creatinase/methionine aminopeptidase superfamily"/>
    <property type="match status" value="1"/>
</dbReference>
<dbReference type="AlphaFoldDB" id="A0AA37JDA3"/>
<protein>
    <submittedName>
        <fullName evidence="3">Peptidase M24</fullName>
    </submittedName>
</protein>
<dbReference type="InterPro" id="IPR036005">
    <property type="entry name" value="Creatinase/aminopeptidase-like"/>
</dbReference>
<feature type="domain" description="Peptidase M24" evidence="1">
    <location>
        <begin position="140"/>
        <end position="342"/>
    </location>
</feature>
<accession>A0AA37JDA3</accession>
<dbReference type="GO" id="GO:0004177">
    <property type="term" value="F:aminopeptidase activity"/>
    <property type="evidence" value="ECO:0007669"/>
    <property type="project" value="UniProtKB-ARBA"/>
</dbReference>
<evidence type="ECO:0000259" key="2">
    <source>
        <dbReference type="Pfam" id="PF01321"/>
    </source>
</evidence>
<feature type="domain" description="Creatinase N-terminal" evidence="2">
    <location>
        <begin position="6"/>
        <end position="130"/>
    </location>
</feature>
<gene>
    <name evidence="3" type="primary">pepQ_1</name>
    <name evidence="3" type="ORF">CE91St55_15020</name>
</gene>
<reference evidence="3" key="1">
    <citation type="submission" date="2022-01" db="EMBL/GenBank/DDBJ databases">
        <title>Novel bile acid biosynthetic pathways are enriched in the microbiome of centenarians.</title>
        <authorList>
            <person name="Sato Y."/>
            <person name="Atarashi K."/>
            <person name="Plichta R.D."/>
            <person name="Arai Y."/>
            <person name="Sasajima S."/>
            <person name="Kearney M.S."/>
            <person name="Suda W."/>
            <person name="Takeshita K."/>
            <person name="Sasaki T."/>
            <person name="Okamoto S."/>
            <person name="Skelly N.A."/>
            <person name="Okamura Y."/>
            <person name="Vlamakis H."/>
            <person name="Li Y."/>
            <person name="Tanoue T."/>
            <person name="Takei H."/>
            <person name="Nittono H."/>
            <person name="Narushima S."/>
            <person name="Irie J."/>
            <person name="Itoh H."/>
            <person name="Moriya K."/>
            <person name="Sugiura Y."/>
            <person name="Suematsu M."/>
            <person name="Moritoki N."/>
            <person name="Shibata S."/>
            <person name="Littman R.D."/>
            <person name="Fischbach A.M."/>
            <person name="Uwamino Y."/>
            <person name="Inoue T."/>
            <person name="Honda A."/>
            <person name="Hattori M."/>
            <person name="Murai T."/>
            <person name="Xavier J.R."/>
            <person name="Hirose N."/>
            <person name="Honda K."/>
        </authorList>
    </citation>
    <scope>NUCLEOTIDE SEQUENCE</scope>
    <source>
        <strain evidence="3">CE91-St55</strain>
    </source>
</reference>
<dbReference type="SUPFAM" id="SSF53092">
    <property type="entry name" value="Creatinase/prolidase N-terminal domain"/>
    <property type="match status" value="1"/>
</dbReference>
<dbReference type="Pfam" id="PF01321">
    <property type="entry name" value="Creatinase_N"/>
    <property type="match status" value="1"/>
</dbReference>
<name>A0AA37JDA3_9FIRM</name>